<keyword evidence="7" id="KW-0862">Zinc</keyword>
<feature type="compositionally biased region" description="Basic and acidic residues" evidence="9">
    <location>
        <begin position="1"/>
        <end position="10"/>
    </location>
</feature>
<comment type="cofactor">
    <cofactor evidence="7">
        <name>Mg(2+)</name>
        <dbReference type="ChEBI" id="CHEBI:18420"/>
    </cofactor>
    <text evidence="7">Binds 1 Mg(2+) ion per subunit.</text>
</comment>
<evidence type="ECO:0000256" key="9">
    <source>
        <dbReference type="SAM" id="MobiDB-lite"/>
    </source>
</evidence>
<dbReference type="Gene3D" id="4.10.860.120">
    <property type="entry name" value="RNA polymerase II, clamp domain"/>
    <property type="match status" value="1"/>
</dbReference>
<dbReference type="InterPro" id="IPR000722">
    <property type="entry name" value="RNA_pol_asu"/>
</dbReference>
<feature type="region of interest" description="Disordered" evidence="9">
    <location>
        <begin position="1"/>
        <end position="22"/>
    </location>
</feature>
<feature type="binding site" evidence="7">
    <location>
        <position position="980"/>
    </location>
    <ligand>
        <name>Zn(2+)</name>
        <dbReference type="ChEBI" id="CHEBI:29105"/>
        <label>2</label>
    </ligand>
</feature>
<dbReference type="InterPro" id="IPR007066">
    <property type="entry name" value="RNA_pol_Rpb1_3"/>
</dbReference>
<dbReference type="CDD" id="cd02655">
    <property type="entry name" value="RNAP_beta'_C"/>
    <property type="match status" value="1"/>
</dbReference>
<feature type="domain" description="RNA polymerase N-terminal" evidence="10">
    <location>
        <begin position="310"/>
        <end position="589"/>
    </location>
</feature>
<dbReference type="KEGG" id="schv:BRCON_2585"/>
<dbReference type="HAMAP" id="MF_01322">
    <property type="entry name" value="RNApol_bact_RpoC"/>
    <property type="match status" value="1"/>
</dbReference>
<evidence type="ECO:0000256" key="7">
    <source>
        <dbReference type="HAMAP-Rule" id="MF_01322"/>
    </source>
</evidence>
<accession>A0A2Z4Y7U3</accession>
<comment type="similarity">
    <text evidence="7 8">Belongs to the RNA polymerase beta' chain family.</text>
</comment>
<dbReference type="Pfam" id="PF04998">
    <property type="entry name" value="RNA_pol_Rpb1_5"/>
    <property type="match status" value="1"/>
</dbReference>
<dbReference type="InterPro" id="IPR045867">
    <property type="entry name" value="DNA-dir_RpoC_beta_prime"/>
</dbReference>
<evidence type="ECO:0000256" key="2">
    <source>
        <dbReference type="ARBA" id="ARBA00022679"/>
    </source>
</evidence>
<evidence type="ECO:0000259" key="10">
    <source>
        <dbReference type="SMART" id="SM00663"/>
    </source>
</evidence>
<dbReference type="InterPro" id="IPR006592">
    <property type="entry name" value="RNA_pol_N"/>
</dbReference>
<comment type="function">
    <text evidence="7 8">DNA-dependent RNA polymerase catalyzes the transcription of DNA into RNA using the four ribonucleoside triphosphates as substrates.</text>
</comment>
<feature type="binding site" evidence="7">
    <location>
        <position position="977"/>
    </location>
    <ligand>
        <name>Zn(2+)</name>
        <dbReference type="ChEBI" id="CHEBI:29105"/>
        <label>2</label>
    </ligand>
</feature>
<dbReference type="Gene3D" id="1.10.274.100">
    <property type="entry name" value="RNA polymerase Rpb1, domain 3"/>
    <property type="match status" value="2"/>
</dbReference>
<feature type="binding site" evidence="7">
    <location>
        <position position="147"/>
    </location>
    <ligand>
        <name>Zn(2+)</name>
        <dbReference type="ChEBI" id="CHEBI:29105"/>
        <label>1</label>
    </ligand>
</feature>
<feature type="binding site" evidence="7">
    <location>
        <position position="539"/>
    </location>
    <ligand>
        <name>Mg(2+)</name>
        <dbReference type="ChEBI" id="CHEBI:18420"/>
    </ligand>
</feature>
<feature type="binding site" evidence="7">
    <location>
        <position position="970"/>
    </location>
    <ligand>
        <name>Zn(2+)</name>
        <dbReference type="ChEBI" id="CHEBI:29105"/>
        <label>2</label>
    </ligand>
</feature>
<dbReference type="GO" id="GO:0000287">
    <property type="term" value="F:magnesium ion binding"/>
    <property type="evidence" value="ECO:0007669"/>
    <property type="project" value="UniProtKB-UniRule"/>
</dbReference>
<dbReference type="Pfam" id="PF00623">
    <property type="entry name" value="RNA_pol_Rpb1_2"/>
    <property type="match status" value="1"/>
</dbReference>
<dbReference type="PANTHER" id="PTHR19376:SF54">
    <property type="entry name" value="DNA-DIRECTED RNA POLYMERASE SUBUNIT BETA"/>
    <property type="match status" value="1"/>
</dbReference>
<dbReference type="GO" id="GO:0008270">
    <property type="term" value="F:zinc ion binding"/>
    <property type="evidence" value="ECO:0007669"/>
    <property type="project" value="UniProtKB-UniRule"/>
</dbReference>
<keyword evidence="3 7" id="KW-0548">Nucleotidyltransferase</keyword>
<feature type="binding site" evidence="7">
    <location>
        <position position="145"/>
    </location>
    <ligand>
        <name>Zn(2+)</name>
        <dbReference type="ChEBI" id="CHEBI:29105"/>
        <label>1</label>
    </ligand>
</feature>
<dbReference type="InterPro" id="IPR042102">
    <property type="entry name" value="RNA_pol_Rpb1_3_sf"/>
</dbReference>
<reference evidence="11 12" key="1">
    <citation type="submission" date="2018-05" db="EMBL/GenBank/DDBJ databases">
        <title>A metagenomic window into the 2 km-deep terrestrial subsurface aquifer revealed taxonomically and functionally diverse microbial community comprising novel uncultured bacterial lineages.</title>
        <authorList>
            <person name="Kadnikov V.V."/>
            <person name="Mardanov A.V."/>
            <person name="Beletsky A.V."/>
            <person name="Banks D."/>
            <person name="Pimenov N.V."/>
            <person name="Frank Y.A."/>
            <person name="Karnachuk O.V."/>
            <person name="Ravin N.V."/>
        </authorList>
    </citation>
    <scope>NUCLEOTIDE SEQUENCE [LARGE SCALE GENOMIC DNA]</scope>
    <source>
        <strain evidence="11">BY</strain>
    </source>
</reference>
<name>A0A2Z4Y7U3_SUMC1</name>
<feature type="binding site" evidence="7">
    <location>
        <position position="160"/>
    </location>
    <ligand>
        <name>Zn(2+)</name>
        <dbReference type="ChEBI" id="CHEBI:29105"/>
        <label>1</label>
    </ligand>
</feature>
<keyword evidence="7" id="KW-0460">Magnesium</keyword>
<evidence type="ECO:0000313" key="11">
    <source>
        <dbReference type="EMBL" id="AXA37327.1"/>
    </source>
</evidence>
<gene>
    <name evidence="7" type="primary">rpoC</name>
    <name evidence="11" type="ORF">BRCON_2585</name>
</gene>
<evidence type="ECO:0000256" key="3">
    <source>
        <dbReference type="ARBA" id="ARBA00022695"/>
    </source>
</evidence>
<dbReference type="Gene3D" id="1.10.1790.20">
    <property type="match status" value="1"/>
</dbReference>
<dbReference type="PANTHER" id="PTHR19376">
    <property type="entry name" value="DNA-DIRECTED RNA POLYMERASE"/>
    <property type="match status" value="1"/>
</dbReference>
<dbReference type="EC" id="2.7.7.6" evidence="7"/>
<dbReference type="Gene3D" id="1.10.150.390">
    <property type="match status" value="1"/>
</dbReference>
<keyword evidence="1 7" id="KW-0240">DNA-directed RNA polymerase</keyword>
<dbReference type="Pfam" id="PF05000">
    <property type="entry name" value="RNA_pol_Rpb1_4"/>
    <property type="match status" value="1"/>
</dbReference>
<dbReference type="Gene3D" id="2.40.50.100">
    <property type="match status" value="3"/>
</dbReference>
<dbReference type="EMBL" id="CP030759">
    <property type="protein sequence ID" value="AXA37327.1"/>
    <property type="molecule type" value="Genomic_DNA"/>
</dbReference>
<dbReference type="NCBIfam" id="TIGR02386">
    <property type="entry name" value="rpoC_TIGR"/>
    <property type="match status" value="1"/>
</dbReference>
<feature type="binding site" evidence="7">
    <location>
        <position position="535"/>
    </location>
    <ligand>
        <name>Mg(2+)</name>
        <dbReference type="ChEBI" id="CHEBI:18420"/>
    </ligand>
</feature>
<dbReference type="SUPFAM" id="SSF64484">
    <property type="entry name" value="beta and beta-prime subunits of DNA dependent RNA-polymerase"/>
    <property type="match status" value="1"/>
</dbReference>
<evidence type="ECO:0000256" key="5">
    <source>
        <dbReference type="ARBA" id="ARBA00023163"/>
    </source>
</evidence>
<dbReference type="GO" id="GO:0003677">
    <property type="term" value="F:DNA binding"/>
    <property type="evidence" value="ECO:0007669"/>
    <property type="project" value="UniProtKB-UniRule"/>
</dbReference>
<dbReference type="InterPro" id="IPR007083">
    <property type="entry name" value="RNA_pol_Rpb1_4"/>
</dbReference>
<dbReference type="InterPro" id="IPR012754">
    <property type="entry name" value="DNA-dir_RpoC_beta_prime_bact"/>
</dbReference>
<dbReference type="InterPro" id="IPR007080">
    <property type="entry name" value="RNA_pol_Rpb1_1"/>
</dbReference>
<evidence type="ECO:0000256" key="6">
    <source>
        <dbReference type="ARBA" id="ARBA00048552"/>
    </source>
</evidence>
<proteinExistence type="inferred from homology"/>
<protein>
    <recommendedName>
        <fullName evidence="7">DNA-directed RNA polymerase subunit beta'</fullName>
        <shortName evidence="7">RNAP subunit beta'</shortName>
        <ecNumber evidence="7">2.7.7.6</ecNumber>
    </recommendedName>
    <alternativeName>
        <fullName evidence="7">RNA polymerase subunit beta'</fullName>
    </alternativeName>
    <alternativeName>
        <fullName evidence="7">Transcriptase subunit beta'</fullName>
    </alternativeName>
</protein>
<dbReference type="FunFam" id="1.10.150.390:FF:000002">
    <property type="entry name" value="DNA-directed RNA polymerase subunit beta"/>
    <property type="match status" value="1"/>
</dbReference>
<dbReference type="InterPro" id="IPR038120">
    <property type="entry name" value="Rpb1_funnel_sf"/>
</dbReference>
<sequence length="1461" mass="163334">MDKKPKEKTTRSAKATRVGRRVAQQPMEKLAFEGVREVQAIDLSKYRPIPLSVETGEELPDLNAITCVARISLASPEQILAWSRRQSRAAERRIAAQSTRLSEELDLASFGEVKKPETINYRTFKPERDGLFCERIFGPTKDWECSCGKYKRIKYKGIVCDRCGVEVIESKVRRTRMGHIKLASPVCHIWFYRGSGSRIAALLDMSSKDVSKVIYLQNYVVIDPGDTPLQEKQILTDEEARKYREMYGDKVKIGIGAEAIKELLSRIDIEELATTLAIEMRKATSAQRRTKIIKRLKVVEAFRGSGNRPEWMVLDVLPVIPPDLRLLVHLDGGRFATSDLNDLYRRVINRNNRLKKLMELKAPEVILRNEKRMLQEAVDALFDNSKRTRPTKGHNGRPLKSLSDMLKGKQGRFRQNLLGKRVDYSGRSVIVVGPELRFNECGLPKKMALELFDPFIIRELERRGITNSIKTAKKMMERETPEVYDILDDIIKDHPVLLNRAPTLHRLGIQAFMPKLIEGKAIQLHPLACTAFNADFDGDQMAVHVPLSVEAKLEAKNIMLAENNILSPASGKPIATPSQDVVLGIFYLTKMVPNEERYAGVKSEEEKMARMPRFASPEECIMAFNHKVVKVHEEVIVRLPSGRKVRTTPGRVIFSQIMPPEIDYFDTESYPSFANQVLSKGQLSQIVAVAHRRVGKTRCAELLDRMKDLGFYWAKRGGISMCIDDLIIPPSKNTIIEETRKRVEAIKDQWRQGHISYGERYQRVVHEWNLAGDRIAEELLKVLEKDQNGLNPVFMMAHSGARGNESQIRQLAGMRGLMQKPTKKITGEIGEIIESPITSNFREGLTVLEYFISTHGARKGLADTALKTSDAGYLTRRLVDVAQDLIITEEDCGTHDGIYVSALKEITTTGERELEPLADRIIGRVAARDVIHPKTGEVIVRRNEEITEDAAKVIERAGIEQVMIRSVLTCATSRGICVKCYGRNLATGRMVEQGEAVGVIAAQSIGEPGTQLTLRTFHIGGMASLTVEGWYQASQSGIVRFRDLNFVETKGGRRIVINRGGMIIIESPDGVPLQRLPNVPYGARLRVVDGQEVKRGERLAEWDPHFTPILTEVSGRVRLVDILLGSTMREEIDPTTGAVSRVISEHREERHPSIQILDDKDNVVAQYALSAGTILERDLADGKKVVAGEMLARIPRAHAKSKDITGGLPRVEELFEARKPKDAAVLADISGVLHIRGSGRGGRKVTITGDNGEERLYTIPISRHLIVTDGQRVEAGDMITDGTPAPHDILAIKGEKAVMEFLLSEVQEVYRLQKVSINDKHIECIIRQMLKKVVVEEVGNTRFLYGQQVDRAEFEEENRITVEMGGTPAKARPKLLGITKASLETESFISAASFQETARVLADAAVRGRIDHLRGLKENVIMGLLIPAGTGLVKYRNIEVRPVAQAQLEVAGESSQESAGA</sequence>
<feature type="binding site" evidence="7">
    <location>
        <position position="892"/>
    </location>
    <ligand>
        <name>Zn(2+)</name>
        <dbReference type="ChEBI" id="CHEBI:29105"/>
        <label>2</label>
    </ligand>
</feature>
<dbReference type="Gene3D" id="1.10.40.90">
    <property type="match status" value="1"/>
</dbReference>
<keyword evidence="5 7" id="KW-0804">Transcription</keyword>
<dbReference type="GO" id="GO:0003899">
    <property type="term" value="F:DNA-directed RNA polymerase activity"/>
    <property type="evidence" value="ECO:0007669"/>
    <property type="project" value="UniProtKB-UniRule"/>
</dbReference>
<feature type="binding site" evidence="7">
    <location>
        <position position="163"/>
    </location>
    <ligand>
        <name>Zn(2+)</name>
        <dbReference type="ChEBI" id="CHEBI:29105"/>
        <label>1</label>
    </ligand>
</feature>
<dbReference type="Proteomes" id="UP000262583">
    <property type="component" value="Chromosome"/>
</dbReference>
<dbReference type="Gene3D" id="2.40.40.20">
    <property type="match status" value="1"/>
</dbReference>
<comment type="cofactor">
    <cofactor evidence="7">
        <name>Zn(2+)</name>
        <dbReference type="ChEBI" id="CHEBI:29105"/>
    </cofactor>
    <text evidence="7">Binds 2 Zn(2+) ions per subunit.</text>
</comment>
<comment type="subunit">
    <text evidence="7">The RNAP catalytic core consists of 2 alpha, 1 beta, 1 beta' and 1 omega subunit. When a sigma factor is associated with the core the holoenzyme is formed, which can initiate transcription.</text>
</comment>
<keyword evidence="4 7" id="KW-0479">Metal-binding</keyword>
<dbReference type="Pfam" id="PF04983">
    <property type="entry name" value="RNA_pol_Rpb1_3"/>
    <property type="match status" value="1"/>
</dbReference>
<dbReference type="Gene3D" id="1.10.132.30">
    <property type="match status" value="1"/>
</dbReference>
<dbReference type="Pfam" id="PF04997">
    <property type="entry name" value="RNA_pol_Rpb1_1"/>
    <property type="match status" value="1"/>
</dbReference>
<dbReference type="GO" id="GO:0000428">
    <property type="term" value="C:DNA-directed RNA polymerase complex"/>
    <property type="evidence" value="ECO:0007669"/>
    <property type="project" value="UniProtKB-KW"/>
</dbReference>
<dbReference type="CDD" id="cd01609">
    <property type="entry name" value="RNAP_beta'_N"/>
    <property type="match status" value="1"/>
</dbReference>
<evidence type="ECO:0000256" key="8">
    <source>
        <dbReference type="RuleBase" id="RU004279"/>
    </source>
</evidence>
<dbReference type="SMART" id="SM00663">
    <property type="entry name" value="RPOLA_N"/>
    <property type="match status" value="1"/>
</dbReference>
<evidence type="ECO:0000313" key="12">
    <source>
        <dbReference type="Proteomes" id="UP000262583"/>
    </source>
</evidence>
<comment type="catalytic activity">
    <reaction evidence="6 7 8">
        <text>RNA(n) + a ribonucleoside 5'-triphosphate = RNA(n+1) + diphosphate</text>
        <dbReference type="Rhea" id="RHEA:21248"/>
        <dbReference type="Rhea" id="RHEA-COMP:14527"/>
        <dbReference type="Rhea" id="RHEA-COMP:17342"/>
        <dbReference type="ChEBI" id="CHEBI:33019"/>
        <dbReference type="ChEBI" id="CHEBI:61557"/>
        <dbReference type="ChEBI" id="CHEBI:140395"/>
        <dbReference type="EC" id="2.7.7.6"/>
    </reaction>
</comment>
<dbReference type="InterPro" id="IPR007081">
    <property type="entry name" value="RNA_pol_Rpb1_5"/>
</dbReference>
<keyword evidence="2 7" id="KW-0808">Transferase</keyword>
<dbReference type="GO" id="GO:0006351">
    <property type="term" value="P:DNA-templated transcription"/>
    <property type="evidence" value="ECO:0007669"/>
    <property type="project" value="UniProtKB-UniRule"/>
</dbReference>
<feature type="binding site" evidence="7">
    <location>
        <position position="537"/>
    </location>
    <ligand>
        <name>Mg(2+)</name>
        <dbReference type="ChEBI" id="CHEBI:18420"/>
    </ligand>
</feature>
<organism evidence="11 12">
    <name type="scientific">Sumerlaea chitinivorans</name>
    <dbReference type="NCBI Taxonomy" id="2250252"/>
    <lineage>
        <taxon>Bacteria</taxon>
        <taxon>Candidatus Sumerlaeota</taxon>
        <taxon>Candidatus Sumerlaeia</taxon>
        <taxon>Candidatus Sumerlaeales</taxon>
        <taxon>Candidatus Sumerlaeaceae</taxon>
        <taxon>Candidatus Sumerlaea</taxon>
    </lineage>
</organism>
<dbReference type="InterPro" id="IPR044893">
    <property type="entry name" value="RNA_pol_Rpb1_clamp_domain"/>
</dbReference>
<evidence type="ECO:0000256" key="4">
    <source>
        <dbReference type="ARBA" id="ARBA00022723"/>
    </source>
</evidence>
<evidence type="ECO:0000256" key="1">
    <source>
        <dbReference type="ARBA" id="ARBA00022478"/>
    </source>
</evidence>